<dbReference type="Pfam" id="PF11964">
    <property type="entry name" value="SpoIIAA-like"/>
    <property type="match status" value="1"/>
</dbReference>
<comment type="caution">
    <text evidence="1">The sequence shown here is derived from an EMBL/GenBank/DDBJ whole genome shotgun (WGS) entry which is preliminary data.</text>
</comment>
<proteinExistence type="predicted"/>
<dbReference type="AlphaFoldDB" id="A0A2T4U3P7"/>
<dbReference type="InterPro" id="IPR036513">
    <property type="entry name" value="STAS_dom_sf"/>
</dbReference>
<protein>
    <recommendedName>
        <fullName evidence="3">STAS/SEC14 domain-containing protein</fullName>
    </recommendedName>
</protein>
<dbReference type="InterPro" id="IPR021866">
    <property type="entry name" value="SpoIIAA-like"/>
</dbReference>
<evidence type="ECO:0000313" key="2">
    <source>
        <dbReference type="Proteomes" id="UP000240509"/>
    </source>
</evidence>
<dbReference type="EMBL" id="PZJJ01000026">
    <property type="protein sequence ID" value="PTL38024.1"/>
    <property type="molecule type" value="Genomic_DNA"/>
</dbReference>
<dbReference type="Proteomes" id="UP000240509">
    <property type="component" value="Unassembled WGS sequence"/>
</dbReference>
<reference evidence="1 2" key="1">
    <citation type="submission" date="2018-03" db="EMBL/GenBank/DDBJ databases">
        <title>Alkalicoccus saliphilus sp. nov., isolated from a mineral pool.</title>
        <authorList>
            <person name="Zhao B."/>
        </authorList>
    </citation>
    <scope>NUCLEOTIDE SEQUENCE [LARGE SCALE GENOMIC DNA]</scope>
    <source>
        <strain evidence="1 2">6AG</strain>
    </source>
</reference>
<dbReference type="InterPro" id="IPR038396">
    <property type="entry name" value="SpoIIAA-like_sf"/>
</dbReference>
<sequence length="130" mass="15439">MLSILYEGGIQMNRKLDWSRDNVIAFQIDNKIEEQEYKEMLREVEQLMEQYDKIRIFMKVPDLEGTELSTIADRFKFVKENNMDQIEKYALVGEQKTTQAVTKAVDVLSSINTRQYPFDEEEAAKKWIFE</sequence>
<gene>
    <name evidence="1" type="ORF">C6Y45_13490</name>
</gene>
<keyword evidence="2" id="KW-1185">Reference proteome</keyword>
<accession>A0A2T4U3P7</accession>
<organism evidence="1 2">
    <name type="scientific">Alkalicoccus saliphilus</name>
    <dbReference type="NCBI Taxonomy" id="200989"/>
    <lineage>
        <taxon>Bacteria</taxon>
        <taxon>Bacillati</taxon>
        <taxon>Bacillota</taxon>
        <taxon>Bacilli</taxon>
        <taxon>Bacillales</taxon>
        <taxon>Bacillaceae</taxon>
        <taxon>Alkalicoccus</taxon>
    </lineage>
</organism>
<evidence type="ECO:0008006" key="3">
    <source>
        <dbReference type="Google" id="ProtNLM"/>
    </source>
</evidence>
<dbReference type="Gene3D" id="3.40.50.10600">
    <property type="entry name" value="SpoIIaa-like domains"/>
    <property type="match status" value="1"/>
</dbReference>
<dbReference type="SUPFAM" id="SSF52091">
    <property type="entry name" value="SpoIIaa-like"/>
    <property type="match status" value="1"/>
</dbReference>
<name>A0A2T4U3P7_9BACI</name>
<evidence type="ECO:0000313" key="1">
    <source>
        <dbReference type="EMBL" id="PTL38024.1"/>
    </source>
</evidence>